<reference evidence="1" key="1">
    <citation type="journal article" date="2023" name="bioRxiv">
        <title>Scaffold-level genome assemblies of two parasitoid biocontrol wasps reveal the parthenogenesis mechanism and an associated novel virus.</title>
        <authorList>
            <person name="Inwood S."/>
            <person name="Skelly J."/>
            <person name="Guhlin J."/>
            <person name="Harrop T."/>
            <person name="Goldson S."/>
            <person name="Dearden P."/>
        </authorList>
    </citation>
    <scope>NUCLEOTIDE SEQUENCE</scope>
    <source>
        <strain evidence="1">Irish</strain>
        <tissue evidence="1">Whole body</tissue>
    </source>
</reference>
<protein>
    <submittedName>
        <fullName evidence="1">Uncharacterized protein</fullName>
    </submittedName>
</protein>
<comment type="caution">
    <text evidence="1">The sequence shown here is derived from an EMBL/GenBank/DDBJ whole genome shotgun (WGS) entry which is preliminary data.</text>
</comment>
<evidence type="ECO:0000313" key="2">
    <source>
        <dbReference type="Proteomes" id="UP001168990"/>
    </source>
</evidence>
<proteinExistence type="predicted"/>
<reference evidence="1" key="2">
    <citation type="submission" date="2023-03" db="EMBL/GenBank/DDBJ databases">
        <authorList>
            <person name="Inwood S.N."/>
            <person name="Skelly J.G."/>
            <person name="Guhlin J."/>
            <person name="Harrop T.W.R."/>
            <person name="Goldson S.G."/>
            <person name="Dearden P.K."/>
        </authorList>
    </citation>
    <scope>NUCLEOTIDE SEQUENCE</scope>
    <source>
        <strain evidence="1">Irish</strain>
        <tissue evidence="1">Whole body</tissue>
    </source>
</reference>
<gene>
    <name evidence="1" type="ORF">PV328_007735</name>
</gene>
<name>A0AA39EZ13_9HYME</name>
<dbReference type="Proteomes" id="UP001168990">
    <property type="component" value="Unassembled WGS sequence"/>
</dbReference>
<dbReference type="AlphaFoldDB" id="A0AA39EZ13"/>
<sequence>MKNTEFELKECEIILSGRRQQNIRRDYQKQYSREARITKNHSKVRAKDQRWRNPKKYGSTRSSTEKLIYEDERRVSVWCGGECDGTSTLMMVVIKKHDMAATSVIENPFLVILIVIDSHDECSKRPPTLKMLFSSKNAVSLLRT</sequence>
<evidence type="ECO:0000313" key="1">
    <source>
        <dbReference type="EMBL" id="KAK0160307.1"/>
    </source>
</evidence>
<accession>A0AA39EZ13</accession>
<organism evidence="1 2">
    <name type="scientific">Microctonus aethiopoides</name>
    <dbReference type="NCBI Taxonomy" id="144406"/>
    <lineage>
        <taxon>Eukaryota</taxon>
        <taxon>Metazoa</taxon>
        <taxon>Ecdysozoa</taxon>
        <taxon>Arthropoda</taxon>
        <taxon>Hexapoda</taxon>
        <taxon>Insecta</taxon>
        <taxon>Pterygota</taxon>
        <taxon>Neoptera</taxon>
        <taxon>Endopterygota</taxon>
        <taxon>Hymenoptera</taxon>
        <taxon>Apocrita</taxon>
        <taxon>Ichneumonoidea</taxon>
        <taxon>Braconidae</taxon>
        <taxon>Euphorinae</taxon>
        <taxon>Microctonus</taxon>
    </lineage>
</organism>
<dbReference type="EMBL" id="JAQQBS010001423">
    <property type="protein sequence ID" value="KAK0160307.1"/>
    <property type="molecule type" value="Genomic_DNA"/>
</dbReference>
<keyword evidence="2" id="KW-1185">Reference proteome</keyword>